<comment type="caution">
    <text evidence="1">The sequence shown here is derived from an EMBL/GenBank/DDBJ whole genome shotgun (WGS) entry which is preliminary data.</text>
</comment>
<evidence type="ECO:0000313" key="2">
    <source>
        <dbReference type="Proteomes" id="UP000003082"/>
    </source>
</evidence>
<dbReference type="AlphaFoldDB" id="B9CXX1"/>
<dbReference type="STRING" id="553218.CAMRE0001_0162"/>
<protein>
    <submittedName>
        <fullName evidence="1">Uncharacterized protein</fullName>
    </submittedName>
</protein>
<dbReference type="EMBL" id="ACFU01000001">
    <property type="protein sequence ID" value="EEF15386.1"/>
    <property type="molecule type" value="Genomic_DNA"/>
</dbReference>
<accession>B9CXX1</accession>
<name>B9CXX1_CAMRE</name>
<organism evidence="1 2">
    <name type="scientific">Campylobacter rectus RM3267</name>
    <dbReference type="NCBI Taxonomy" id="553218"/>
    <lineage>
        <taxon>Bacteria</taxon>
        <taxon>Pseudomonadati</taxon>
        <taxon>Campylobacterota</taxon>
        <taxon>Epsilonproteobacteria</taxon>
        <taxon>Campylobacterales</taxon>
        <taxon>Campylobacteraceae</taxon>
        <taxon>Campylobacter</taxon>
    </lineage>
</organism>
<sequence>MKAYRILSEFASRQMSEDDADAIRHGYIKLLFEAEFIV</sequence>
<reference evidence="1 2" key="1">
    <citation type="submission" date="2008-08" db="EMBL/GenBank/DDBJ databases">
        <authorList>
            <person name="Madupu R."/>
            <person name="Durkin A.S."/>
            <person name="Torralba M."/>
            <person name="Methe B."/>
            <person name="Sutton G.G."/>
            <person name="Strausberg R.L."/>
            <person name="Nelson K.E."/>
        </authorList>
    </citation>
    <scope>NUCLEOTIDE SEQUENCE [LARGE SCALE GENOMIC DNA]</scope>
    <source>
        <strain evidence="1 2">RM3267</strain>
    </source>
</reference>
<evidence type="ECO:0000313" key="1">
    <source>
        <dbReference type="EMBL" id="EEF15386.1"/>
    </source>
</evidence>
<keyword evidence="2" id="KW-1185">Reference proteome</keyword>
<dbReference type="Proteomes" id="UP000003082">
    <property type="component" value="Unassembled WGS sequence"/>
</dbReference>
<proteinExistence type="predicted"/>
<gene>
    <name evidence="1" type="ORF">CAMRE0001_0162</name>
</gene>